<proteinExistence type="inferred from homology"/>
<comment type="catalytic activity">
    <reaction evidence="9 10">
        <text>uridine(1498) in 16S rRNA + S-adenosyl-L-methionine = N(3)-methyluridine(1498) in 16S rRNA + S-adenosyl-L-homocysteine + H(+)</text>
        <dbReference type="Rhea" id="RHEA:42920"/>
        <dbReference type="Rhea" id="RHEA-COMP:10283"/>
        <dbReference type="Rhea" id="RHEA-COMP:10284"/>
        <dbReference type="ChEBI" id="CHEBI:15378"/>
        <dbReference type="ChEBI" id="CHEBI:57856"/>
        <dbReference type="ChEBI" id="CHEBI:59789"/>
        <dbReference type="ChEBI" id="CHEBI:65315"/>
        <dbReference type="ChEBI" id="CHEBI:74502"/>
        <dbReference type="EC" id="2.1.1.193"/>
    </reaction>
</comment>
<dbReference type="PIRSF" id="PIRSF015601">
    <property type="entry name" value="MTase_slr0722"/>
    <property type="match status" value="1"/>
</dbReference>
<keyword evidence="7 10" id="KW-0949">S-adenosyl-L-methionine</keyword>
<gene>
    <name evidence="12" type="ORF">XD93_0075</name>
</gene>
<dbReference type="InterPro" id="IPR029028">
    <property type="entry name" value="Alpha/beta_knot_MTases"/>
</dbReference>
<keyword evidence="3 10" id="KW-0963">Cytoplasm</keyword>
<evidence type="ECO:0000256" key="5">
    <source>
        <dbReference type="ARBA" id="ARBA00022603"/>
    </source>
</evidence>
<protein>
    <recommendedName>
        <fullName evidence="10">Ribosomal RNA small subunit methyltransferase E</fullName>
        <ecNumber evidence="10">2.1.1.193</ecNumber>
    </recommendedName>
</protein>
<evidence type="ECO:0000313" key="12">
    <source>
        <dbReference type="EMBL" id="KUK77814.1"/>
    </source>
</evidence>
<evidence type="ECO:0000256" key="10">
    <source>
        <dbReference type="PIRNR" id="PIRNR015601"/>
    </source>
</evidence>
<keyword evidence="6 10" id="KW-0808">Transferase</keyword>
<evidence type="ECO:0000256" key="3">
    <source>
        <dbReference type="ARBA" id="ARBA00022490"/>
    </source>
</evidence>
<dbReference type="SUPFAM" id="SSF75217">
    <property type="entry name" value="alpha/beta knot"/>
    <property type="match status" value="1"/>
</dbReference>
<evidence type="ECO:0000256" key="7">
    <source>
        <dbReference type="ARBA" id="ARBA00022691"/>
    </source>
</evidence>
<evidence type="ECO:0000256" key="1">
    <source>
        <dbReference type="ARBA" id="ARBA00004496"/>
    </source>
</evidence>
<dbReference type="GO" id="GO:0070475">
    <property type="term" value="P:rRNA base methylation"/>
    <property type="evidence" value="ECO:0007669"/>
    <property type="project" value="TreeGrafter"/>
</dbReference>
<dbReference type="CDD" id="cd18084">
    <property type="entry name" value="RsmE-like"/>
    <property type="match status" value="1"/>
</dbReference>
<dbReference type="Pfam" id="PF04452">
    <property type="entry name" value="Methyltrans_RNA"/>
    <property type="match status" value="1"/>
</dbReference>
<comment type="caution">
    <text evidence="12">The sequence shown here is derived from an EMBL/GenBank/DDBJ whole genome shotgun (WGS) entry which is preliminary data.</text>
</comment>
<keyword evidence="4 10" id="KW-0698">rRNA processing</keyword>
<dbReference type="GO" id="GO:0070042">
    <property type="term" value="F:rRNA (uridine-N3-)-methyltransferase activity"/>
    <property type="evidence" value="ECO:0007669"/>
    <property type="project" value="TreeGrafter"/>
</dbReference>
<reference evidence="13" key="1">
    <citation type="journal article" date="2015" name="MBio">
        <title>Genome-Resolved Metagenomic Analysis Reveals Roles for Candidate Phyla and Other Microbial Community Members in Biogeochemical Transformations in Oil Reservoirs.</title>
        <authorList>
            <person name="Hu P."/>
            <person name="Tom L."/>
            <person name="Singh A."/>
            <person name="Thomas B.C."/>
            <person name="Baker B.J."/>
            <person name="Piceno Y.M."/>
            <person name="Andersen G.L."/>
            <person name="Banfield J.F."/>
        </authorList>
    </citation>
    <scope>NUCLEOTIDE SEQUENCE [LARGE SCALE GENOMIC DNA]</scope>
</reference>
<evidence type="ECO:0000256" key="2">
    <source>
        <dbReference type="ARBA" id="ARBA00005528"/>
    </source>
</evidence>
<accession>A0A117M0Q8</accession>
<dbReference type="Proteomes" id="UP000053904">
    <property type="component" value="Unassembled WGS sequence"/>
</dbReference>
<comment type="similarity">
    <text evidence="2 10">Belongs to the RNA methyltransferase RsmE family.</text>
</comment>
<keyword evidence="5 10" id="KW-0489">Methyltransferase</keyword>
<name>A0A117M0Q8_9BACT</name>
<evidence type="ECO:0000259" key="11">
    <source>
        <dbReference type="Pfam" id="PF04452"/>
    </source>
</evidence>
<evidence type="ECO:0000256" key="4">
    <source>
        <dbReference type="ARBA" id="ARBA00022552"/>
    </source>
</evidence>
<feature type="domain" description="Ribosomal RNA small subunit methyltransferase E methyltransferase" evidence="11">
    <location>
        <begin position="75"/>
        <end position="237"/>
    </location>
</feature>
<sequence>MQKYFIPHKLIVGDITHLSDSDSEIVISQNSLHIENLIEIDTYNRRYLAQVTDITKSSVEIEIVEDRGERIDKKQPSITIIQSISHDSKFNYFLEKSVEIGVGRIIPIESKYSLKSRNKAIKTFGLWNKIIKDATEQSRTPYPPILERPKKIKNLKSEDIGHGIKICLATENVDSIYLNKYLEKENIAQEFIVAIGPEKGWSSSDIKVFEELGFDFVKLRGNILRTETAGLVITSILKYLKKEI</sequence>
<dbReference type="NCBIfam" id="TIGR00046">
    <property type="entry name" value="RsmE family RNA methyltransferase"/>
    <property type="match status" value="1"/>
</dbReference>
<dbReference type="GO" id="GO:0005737">
    <property type="term" value="C:cytoplasm"/>
    <property type="evidence" value="ECO:0007669"/>
    <property type="project" value="UniProtKB-SubCell"/>
</dbReference>
<evidence type="ECO:0000256" key="9">
    <source>
        <dbReference type="ARBA" id="ARBA00047944"/>
    </source>
</evidence>
<comment type="function">
    <text evidence="8 10">Specifically methylates the N3 position of the uracil ring of uridine 1498 (m3U1498) in 16S rRNA. Acts on the fully assembled 30S ribosomal subunit.</text>
</comment>
<dbReference type="InterPro" id="IPR029026">
    <property type="entry name" value="tRNA_m1G_MTases_N"/>
</dbReference>
<dbReference type="AlphaFoldDB" id="A0A117M0Q8"/>
<evidence type="ECO:0000256" key="6">
    <source>
        <dbReference type="ARBA" id="ARBA00022679"/>
    </source>
</evidence>
<dbReference type="InterPro" id="IPR006700">
    <property type="entry name" value="RsmE"/>
</dbReference>
<dbReference type="EMBL" id="LGGO01000004">
    <property type="protein sequence ID" value="KUK77814.1"/>
    <property type="molecule type" value="Genomic_DNA"/>
</dbReference>
<organism evidence="12 13">
    <name type="scientific">candidate division WS6 bacterium 34_10</name>
    <dbReference type="NCBI Taxonomy" id="1641389"/>
    <lineage>
        <taxon>Bacteria</taxon>
        <taxon>Candidatus Dojkabacteria</taxon>
    </lineage>
</organism>
<dbReference type="PANTHER" id="PTHR30027">
    <property type="entry name" value="RIBOSOMAL RNA SMALL SUBUNIT METHYLTRANSFERASE E"/>
    <property type="match status" value="1"/>
</dbReference>
<dbReference type="InterPro" id="IPR046886">
    <property type="entry name" value="RsmE_MTase_dom"/>
</dbReference>
<evidence type="ECO:0000256" key="8">
    <source>
        <dbReference type="ARBA" id="ARBA00025699"/>
    </source>
</evidence>
<dbReference type="PANTHER" id="PTHR30027:SF3">
    <property type="entry name" value="16S RRNA (URACIL(1498)-N(3))-METHYLTRANSFERASE"/>
    <property type="match status" value="1"/>
</dbReference>
<dbReference type="EC" id="2.1.1.193" evidence="10"/>
<evidence type="ECO:0000313" key="13">
    <source>
        <dbReference type="Proteomes" id="UP000053904"/>
    </source>
</evidence>
<dbReference type="Gene3D" id="3.40.1280.10">
    <property type="match status" value="1"/>
</dbReference>
<comment type="subcellular location">
    <subcellularLocation>
        <location evidence="1 10">Cytoplasm</location>
    </subcellularLocation>
</comment>